<dbReference type="SUPFAM" id="SSF56059">
    <property type="entry name" value="Glutathione synthetase ATP-binding domain-like"/>
    <property type="match status" value="1"/>
</dbReference>
<keyword evidence="2 4" id="KW-0547">Nucleotide-binding</keyword>
<evidence type="ECO:0000259" key="5">
    <source>
        <dbReference type="PROSITE" id="PS50975"/>
    </source>
</evidence>
<evidence type="ECO:0000256" key="2">
    <source>
        <dbReference type="ARBA" id="ARBA00022741"/>
    </source>
</evidence>
<evidence type="ECO:0000313" key="7">
    <source>
        <dbReference type="Proteomes" id="UP000502415"/>
    </source>
</evidence>
<dbReference type="GO" id="GO:0005524">
    <property type="term" value="F:ATP binding"/>
    <property type="evidence" value="ECO:0007669"/>
    <property type="project" value="UniProtKB-UniRule"/>
</dbReference>
<keyword evidence="1" id="KW-0436">Ligase</keyword>
<keyword evidence="7" id="KW-1185">Reference proteome</keyword>
<feature type="domain" description="ATP-grasp" evidence="5">
    <location>
        <begin position="123"/>
        <end position="320"/>
    </location>
</feature>
<name>A0A7Z2W2G9_9BURK</name>
<protein>
    <submittedName>
        <fullName evidence="6">ATP-grasp domain-containing protein</fullName>
    </submittedName>
</protein>
<evidence type="ECO:0000256" key="1">
    <source>
        <dbReference type="ARBA" id="ARBA00022598"/>
    </source>
</evidence>
<dbReference type="PANTHER" id="PTHR43585:SF2">
    <property type="entry name" value="ATP-GRASP ENZYME FSQD"/>
    <property type="match status" value="1"/>
</dbReference>
<dbReference type="GO" id="GO:0046872">
    <property type="term" value="F:metal ion binding"/>
    <property type="evidence" value="ECO:0007669"/>
    <property type="project" value="InterPro"/>
</dbReference>
<sequence>MQTCFVVLEPVNHVYKVIETAAARGLHVVVFHAAPLAVGGGYTKGFDAIGEFHRIGSWLDEEAALQSIHSHLDGRAVSGTYAAVETVLLVEATLREQLGLPSHGRAAIERLLDKRWVRRRLRETGLSRLGDANPREVTAGATWPFEDRTAYLKPITGGGSVHVTKCAGLEDVARGLREWDEEALSCRPILRQHLRRGGDLFLEEEAKGELMSLEGWVQDGRYRALGLTSRTVLARDPSVEMGATFPYDHPLRADIESKIGAIHAALGLVHGMTHAELMVSREGVVELVELNVRFGGSDILLMMNHAFGAAVDELLVDVACGREPARVDFICKGYACMQQLLAPPGTAVLEGIDLDRGLVLNSRLLKDAGSVLASTNYQGDHVATFMVYGDSYAEALENARKVRSGARVNGTWIGEDCNNDVVLR</sequence>
<dbReference type="Proteomes" id="UP000502415">
    <property type="component" value="Plasmid unnamed1"/>
</dbReference>
<dbReference type="PROSITE" id="PS50975">
    <property type="entry name" value="ATP_GRASP"/>
    <property type="match status" value="1"/>
</dbReference>
<dbReference type="PANTHER" id="PTHR43585">
    <property type="entry name" value="FUMIPYRROLE BIOSYNTHESIS PROTEIN C"/>
    <property type="match status" value="1"/>
</dbReference>
<evidence type="ECO:0000313" key="6">
    <source>
        <dbReference type="EMBL" id="QJE03664.1"/>
    </source>
</evidence>
<dbReference type="Gene3D" id="3.30.470.20">
    <property type="entry name" value="ATP-grasp fold, B domain"/>
    <property type="match status" value="1"/>
</dbReference>
<accession>A0A7Z2W2G9</accession>
<keyword evidence="3 4" id="KW-0067">ATP-binding</keyword>
<evidence type="ECO:0000256" key="4">
    <source>
        <dbReference type="PROSITE-ProRule" id="PRU00409"/>
    </source>
</evidence>
<dbReference type="InterPro" id="IPR011761">
    <property type="entry name" value="ATP-grasp"/>
</dbReference>
<dbReference type="GO" id="GO:0016874">
    <property type="term" value="F:ligase activity"/>
    <property type="evidence" value="ECO:0007669"/>
    <property type="project" value="UniProtKB-KW"/>
</dbReference>
<reference evidence="6 7" key="1">
    <citation type="submission" date="2020-04" db="EMBL/GenBank/DDBJ databases">
        <title>Genome sequencing of novel species.</title>
        <authorList>
            <person name="Heo J."/>
            <person name="Kim S.-J."/>
            <person name="Kim J.-S."/>
            <person name="Hong S.-B."/>
            <person name="Kwon S.-W."/>
        </authorList>
    </citation>
    <scope>NUCLEOTIDE SEQUENCE [LARGE SCALE GENOMIC DNA]</scope>
    <source>
        <strain evidence="6 7">GN2-R2</strain>
        <plasmid evidence="6 7">unnamed1</plasmid>
    </source>
</reference>
<dbReference type="RefSeq" id="WP_170205741.1">
    <property type="nucleotide sequence ID" value="NZ_CP051686.1"/>
</dbReference>
<proteinExistence type="predicted"/>
<keyword evidence="6" id="KW-0614">Plasmid</keyword>
<evidence type="ECO:0000256" key="3">
    <source>
        <dbReference type="ARBA" id="ARBA00022840"/>
    </source>
</evidence>
<dbReference type="KEGG" id="mfy:HH212_26545"/>
<organism evidence="6 7">
    <name type="scientific">Massilia forsythiae</name>
    <dbReference type="NCBI Taxonomy" id="2728020"/>
    <lineage>
        <taxon>Bacteria</taxon>
        <taxon>Pseudomonadati</taxon>
        <taxon>Pseudomonadota</taxon>
        <taxon>Betaproteobacteria</taxon>
        <taxon>Burkholderiales</taxon>
        <taxon>Oxalobacteraceae</taxon>
        <taxon>Telluria group</taxon>
        <taxon>Massilia</taxon>
    </lineage>
</organism>
<geneLocation type="plasmid" evidence="6 7">
    <name>unnamed1</name>
</geneLocation>
<dbReference type="Pfam" id="PF13535">
    <property type="entry name" value="ATP-grasp_4"/>
    <property type="match status" value="1"/>
</dbReference>
<dbReference type="InterPro" id="IPR052032">
    <property type="entry name" value="ATP-dep_AA_Ligase"/>
</dbReference>
<gene>
    <name evidence="6" type="ORF">HH212_26545</name>
</gene>
<dbReference type="EMBL" id="CP051686">
    <property type="protein sequence ID" value="QJE03664.1"/>
    <property type="molecule type" value="Genomic_DNA"/>
</dbReference>
<dbReference type="AlphaFoldDB" id="A0A7Z2W2G9"/>